<dbReference type="PROSITE" id="PS51462">
    <property type="entry name" value="NUDIX"/>
    <property type="match status" value="1"/>
</dbReference>
<keyword evidence="5" id="KW-0460">Magnesium</keyword>
<evidence type="ECO:0000313" key="8">
    <source>
        <dbReference type="EMBL" id="HIR88979.1"/>
    </source>
</evidence>
<dbReference type="PRINTS" id="PR00502">
    <property type="entry name" value="NUDIXFAMILY"/>
</dbReference>
<comment type="cofactor">
    <cofactor evidence="1">
        <name>Mg(2+)</name>
        <dbReference type="ChEBI" id="CHEBI:18420"/>
    </cofactor>
</comment>
<dbReference type="EMBL" id="DVHN01000106">
    <property type="protein sequence ID" value="HIR88979.1"/>
    <property type="molecule type" value="Genomic_DNA"/>
</dbReference>
<evidence type="ECO:0000256" key="2">
    <source>
        <dbReference type="ARBA" id="ARBA00005582"/>
    </source>
</evidence>
<dbReference type="PANTHER" id="PTHR43758:SF2">
    <property type="entry name" value="OXIDIZED PURINE NUCLEOSIDE TRIPHOSPHATE HYDROLASE"/>
    <property type="match status" value="1"/>
</dbReference>
<evidence type="ECO:0000256" key="5">
    <source>
        <dbReference type="ARBA" id="ARBA00022842"/>
    </source>
</evidence>
<dbReference type="InterPro" id="IPR000086">
    <property type="entry name" value="NUDIX_hydrolase_dom"/>
</dbReference>
<sequence length="149" mass="17526">MDKTERVELTTLCLIYQGNKLLLQDRKKEDWKGYTFPGGHVNRNESIVDAVIREIKEETGLTISHPQLCGIKQFPIENGRYLVFLFKTSEFEGTLHSSNEGKMEWVDRNQLANYKTAEDFEELLHVIEDNQLTEFQYIIQNDDWNIKIK</sequence>
<dbReference type="SUPFAM" id="SSF55811">
    <property type="entry name" value="Nudix"/>
    <property type="match status" value="1"/>
</dbReference>
<dbReference type="GO" id="GO:0005737">
    <property type="term" value="C:cytoplasm"/>
    <property type="evidence" value="ECO:0007669"/>
    <property type="project" value="TreeGrafter"/>
</dbReference>
<accession>A0A9D1JDF8</accession>
<reference evidence="8" key="1">
    <citation type="submission" date="2020-10" db="EMBL/GenBank/DDBJ databases">
        <authorList>
            <person name="Gilroy R."/>
        </authorList>
    </citation>
    <scope>NUCLEOTIDE SEQUENCE</scope>
    <source>
        <strain evidence="8">ChiW13-3771</strain>
    </source>
</reference>
<comment type="caution">
    <text evidence="8">The sequence shown here is derived from an EMBL/GenBank/DDBJ whole genome shotgun (WGS) entry which is preliminary data.</text>
</comment>
<comment type="similarity">
    <text evidence="2 6">Belongs to the Nudix hydrolase family.</text>
</comment>
<dbReference type="Proteomes" id="UP000824201">
    <property type="component" value="Unassembled WGS sequence"/>
</dbReference>
<evidence type="ECO:0000256" key="3">
    <source>
        <dbReference type="ARBA" id="ARBA00022723"/>
    </source>
</evidence>
<dbReference type="GO" id="GO:0016818">
    <property type="term" value="F:hydrolase activity, acting on acid anhydrides, in phosphorus-containing anhydrides"/>
    <property type="evidence" value="ECO:0007669"/>
    <property type="project" value="TreeGrafter"/>
</dbReference>
<evidence type="ECO:0000259" key="7">
    <source>
        <dbReference type="PROSITE" id="PS51462"/>
    </source>
</evidence>
<gene>
    <name evidence="8" type="ORF">IAC96_08530</name>
</gene>
<feature type="domain" description="Nudix hydrolase" evidence="7">
    <location>
        <begin position="6"/>
        <end position="128"/>
    </location>
</feature>
<organism evidence="8 9">
    <name type="scientific">Candidatus Fimimorpha faecalis</name>
    <dbReference type="NCBI Taxonomy" id="2840824"/>
    <lineage>
        <taxon>Bacteria</taxon>
        <taxon>Bacillati</taxon>
        <taxon>Bacillota</taxon>
        <taxon>Clostridia</taxon>
        <taxon>Eubacteriales</taxon>
        <taxon>Candidatus Fimimorpha</taxon>
    </lineage>
</organism>
<keyword evidence="4 6" id="KW-0378">Hydrolase</keyword>
<dbReference type="CDD" id="cd18875">
    <property type="entry name" value="NUDIX_Hydrolase"/>
    <property type="match status" value="1"/>
</dbReference>
<evidence type="ECO:0000256" key="1">
    <source>
        <dbReference type="ARBA" id="ARBA00001946"/>
    </source>
</evidence>
<dbReference type="InterPro" id="IPR020084">
    <property type="entry name" value="NUDIX_hydrolase_CS"/>
</dbReference>
<reference evidence="8" key="2">
    <citation type="journal article" date="2021" name="PeerJ">
        <title>Extensive microbial diversity within the chicken gut microbiome revealed by metagenomics and culture.</title>
        <authorList>
            <person name="Gilroy R."/>
            <person name="Ravi A."/>
            <person name="Getino M."/>
            <person name="Pursley I."/>
            <person name="Horton D.L."/>
            <person name="Alikhan N.F."/>
            <person name="Baker D."/>
            <person name="Gharbi K."/>
            <person name="Hall N."/>
            <person name="Watson M."/>
            <person name="Adriaenssens E.M."/>
            <person name="Foster-Nyarko E."/>
            <person name="Jarju S."/>
            <person name="Secka A."/>
            <person name="Antonio M."/>
            <person name="Oren A."/>
            <person name="Chaudhuri R.R."/>
            <person name="La Ragione R."/>
            <person name="Hildebrand F."/>
            <person name="Pallen M.J."/>
        </authorList>
    </citation>
    <scope>NUCLEOTIDE SEQUENCE</scope>
    <source>
        <strain evidence="8">ChiW13-3771</strain>
    </source>
</reference>
<dbReference type="AlphaFoldDB" id="A0A9D1JDF8"/>
<keyword evidence="3" id="KW-0479">Metal-binding</keyword>
<dbReference type="InterPro" id="IPR020476">
    <property type="entry name" value="Nudix_hydrolase"/>
</dbReference>
<evidence type="ECO:0000256" key="6">
    <source>
        <dbReference type="RuleBase" id="RU003476"/>
    </source>
</evidence>
<dbReference type="Gene3D" id="3.90.79.10">
    <property type="entry name" value="Nucleoside Triphosphate Pyrophosphohydrolase"/>
    <property type="match status" value="1"/>
</dbReference>
<dbReference type="PROSITE" id="PS00893">
    <property type="entry name" value="NUDIX_BOX"/>
    <property type="match status" value="1"/>
</dbReference>
<evidence type="ECO:0000313" key="9">
    <source>
        <dbReference type="Proteomes" id="UP000824201"/>
    </source>
</evidence>
<dbReference type="InterPro" id="IPR015797">
    <property type="entry name" value="NUDIX_hydrolase-like_dom_sf"/>
</dbReference>
<proteinExistence type="inferred from homology"/>
<dbReference type="GO" id="GO:0046872">
    <property type="term" value="F:metal ion binding"/>
    <property type="evidence" value="ECO:0007669"/>
    <property type="project" value="UniProtKB-KW"/>
</dbReference>
<protein>
    <submittedName>
        <fullName evidence="8">8-oxo-dGTP diphosphatase</fullName>
    </submittedName>
</protein>
<dbReference type="PANTHER" id="PTHR43758">
    <property type="entry name" value="7,8-DIHYDRO-8-OXOGUANINE TRIPHOSPHATASE"/>
    <property type="match status" value="1"/>
</dbReference>
<name>A0A9D1JDF8_9FIRM</name>
<dbReference type="Pfam" id="PF00293">
    <property type="entry name" value="NUDIX"/>
    <property type="match status" value="1"/>
</dbReference>
<evidence type="ECO:0000256" key="4">
    <source>
        <dbReference type="ARBA" id="ARBA00022801"/>
    </source>
</evidence>